<organism evidence="1 2">
    <name type="scientific">Streptomyces phage Rowa</name>
    <dbReference type="NCBI Taxonomy" id="2059883"/>
    <lineage>
        <taxon>Viruses</taxon>
        <taxon>Duplodnaviria</taxon>
        <taxon>Heunggongvirae</taxon>
        <taxon>Uroviricota</taxon>
        <taxon>Caudoviricetes</taxon>
        <taxon>Rowavirus</taxon>
        <taxon>Rowavirus rowa</taxon>
    </lineage>
</organism>
<keyword evidence="2" id="KW-1185">Reference proteome</keyword>
<sequence length="79" mass="8152">MIEDKGADSVTVDTAEGAHTALCGAVRLAYNHLGPDALATALGPVYGLRLAMVTDGRTAVERGDEWSTTVGGILVRLSP</sequence>
<protein>
    <submittedName>
        <fullName evidence="1">Uncharacterized protein</fullName>
    </submittedName>
</protein>
<proteinExistence type="predicted"/>
<dbReference type="Proteomes" id="UP000240214">
    <property type="component" value="Segment"/>
</dbReference>
<name>A0A2H5BLW2_9CAUD</name>
<evidence type="ECO:0000313" key="1">
    <source>
        <dbReference type="EMBL" id="AUG87320.1"/>
    </source>
</evidence>
<evidence type="ECO:0000313" key="2">
    <source>
        <dbReference type="Proteomes" id="UP000240214"/>
    </source>
</evidence>
<accession>A0A2H5BLW2</accession>
<reference evidence="2" key="1">
    <citation type="submission" date="2017-11" db="EMBL/GenBank/DDBJ databases">
        <authorList>
            <person name="Han C.G."/>
        </authorList>
    </citation>
    <scope>NUCLEOTIDE SEQUENCE [LARGE SCALE GENOMIC DNA]</scope>
</reference>
<dbReference type="EMBL" id="MG593803">
    <property type="protein sequence ID" value="AUG87320.1"/>
    <property type="molecule type" value="Genomic_DNA"/>
</dbReference>
<gene>
    <name evidence="1" type="ORF">SEA_ROWA_56</name>
</gene>